<feature type="compositionally biased region" description="Basic and acidic residues" evidence="1">
    <location>
        <begin position="27"/>
        <end position="37"/>
    </location>
</feature>
<dbReference type="AlphaFoldDB" id="A0A2J8M813"/>
<gene>
    <name evidence="2" type="ORF">CK820_G0022819</name>
</gene>
<comment type="caution">
    <text evidence="2">The sequence shown here is derived from an EMBL/GenBank/DDBJ whole genome shotgun (WGS) entry which is preliminary data.</text>
</comment>
<feature type="non-terminal residue" evidence="2">
    <location>
        <position position="1"/>
    </location>
</feature>
<reference evidence="2 3" key="1">
    <citation type="submission" date="2017-12" db="EMBL/GenBank/DDBJ databases">
        <title>High-resolution comparative analysis of great ape genomes.</title>
        <authorList>
            <person name="Pollen A."/>
            <person name="Hastie A."/>
            <person name="Hormozdiari F."/>
            <person name="Dougherty M."/>
            <person name="Liu R."/>
            <person name="Chaisson M."/>
            <person name="Hoppe E."/>
            <person name="Hill C."/>
            <person name="Pang A."/>
            <person name="Hillier L."/>
            <person name="Baker C."/>
            <person name="Armstrong J."/>
            <person name="Shendure J."/>
            <person name="Paten B."/>
            <person name="Wilson R."/>
            <person name="Chao H."/>
            <person name="Schneider V."/>
            <person name="Ventura M."/>
            <person name="Kronenberg Z."/>
            <person name="Murali S."/>
            <person name="Gordon D."/>
            <person name="Cantsilieris S."/>
            <person name="Munson K."/>
            <person name="Nelson B."/>
            <person name="Raja A."/>
            <person name="Underwood J."/>
            <person name="Diekhans M."/>
            <person name="Fiddes I."/>
            <person name="Haussler D."/>
            <person name="Eichler E."/>
        </authorList>
    </citation>
    <scope>NUCLEOTIDE SEQUENCE [LARGE SCALE GENOMIC DNA]</scope>
    <source>
        <strain evidence="2">Yerkes chimp pedigree #C0471</strain>
    </source>
</reference>
<evidence type="ECO:0000313" key="2">
    <source>
        <dbReference type="EMBL" id="PNI55662.1"/>
    </source>
</evidence>
<name>A0A2J8M813_PANTR</name>
<feature type="compositionally biased region" description="Polar residues" evidence="1">
    <location>
        <begin position="43"/>
        <end position="54"/>
    </location>
</feature>
<feature type="region of interest" description="Disordered" evidence="1">
    <location>
        <begin position="1"/>
        <end position="54"/>
    </location>
</feature>
<dbReference type="EMBL" id="NBAG03000265">
    <property type="protein sequence ID" value="PNI55662.1"/>
    <property type="molecule type" value="Genomic_DNA"/>
</dbReference>
<protein>
    <submittedName>
        <fullName evidence="2">SH3BGR isoform 9</fullName>
    </submittedName>
</protein>
<evidence type="ECO:0000256" key="1">
    <source>
        <dbReference type="SAM" id="MobiDB-lite"/>
    </source>
</evidence>
<organism evidence="2 3">
    <name type="scientific">Pan troglodytes</name>
    <name type="common">Chimpanzee</name>
    <dbReference type="NCBI Taxonomy" id="9598"/>
    <lineage>
        <taxon>Eukaryota</taxon>
        <taxon>Metazoa</taxon>
        <taxon>Chordata</taxon>
        <taxon>Craniata</taxon>
        <taxon>Vertebrata</taxon>
        <taxon>Euteleostomi</taxon>
        <taxon>Mammalia</taxon>
        <taxon>Eutheria</taxon>
        <taxon>Euarchontoglires</taxon>
        <taxon>Primates</taxon>
        <taxon>Haplorrhini</taxon>
        <taxon>Catarrhini</taxon>
        <taxon>Hominidae</taxon>
        <taxon>Pan</taxon>
    </lineage>
</organism>
<accession>A0A2J8M813</accession>
<sequence>GSEKAEEGGETEAQKEGSEDAGNLPEAQEKNKMEAMKRHFKCLSTNQTQQNTLA</sequence>
<dbReference type="Proteomes" id="UP000236370">
    <property type="component" value="Unassembled WGS sequence"/>
</dbReference>
<feature type="compositionally biased region" description="Basic and acidic residues" evidence="1">
    <location>
        <begin position="1"/>
        <end position="18"/>
    </location>
</feature>
<proteinExistence type="predicted"/>
<evidence type="ECO:0000313" key="3">
    <source>
        <dbReference type="Proteomes" id="UP000236370"/>
    </source>
</evidence>